<dbReference type="Gene3D" id="3.40.50.720">
    <property type="entry name" value="NAD(P)-binding Rossmann-like Domain"/>
    <property type="match status" value="1"/>
</dbReference>
<keyword evidence="3" id="KW-1185">Reference proteome</keyword>
<evidence type="ECO:0000313" key="3">
    <source>
        <dbReference type="Proteomes" id="UP000265618"/>
    </source>
</evidence>
<feature type="non-terminal residue" evidence="2">
    <location>
        <position position="1"/>
    </location>
</feature>
<dbReference type="SUPFAM" id="SSF69572">
    <property type="entry name" value="Activating enzymes of the ubiquitin-like proteins"/>
    <property type="match status" value="1"/>
</dbReference>
<dbReference type="OrthoDB" id="10252231at2759"/>
<accession>A0A9K3DB37</accession>
<dbReference type="Pfam" id="PF00899">
    <property type="entry name" value="ThiF"/>
    <property type="match status" value="1"/>
</dbReference>
<organism evidence="2 3">
    <name type="scientific">Kipferlia bialata</name>
    <dbReference type="NCBI Taxonomy" id="797122"/>
    <lineage>
        <taxon>Eukaryota</taxon>
        <taxon>Metamonada</taxon>
        <taxon>Carpediemonas-like organisms</taxon>
        <taxon>Kipferlia</taxon>
    </lineage>
</organism>
<reference evidence="2 3" key="1">
    <citation type="journal article" date="2018" name="PLoS ONE">
        <title>The draft genome of Kipferlia bialata reveals reductive genome evolution in fornicate parasites.</title>
        <authorList>
            <person name="Tanifuji G."/>
            <person name="Takabayashi S."/>
            <person name="Kume K."/>
            <person name="Takagi M."/>
            <person name="Nakayama T."/>
            <person name="Kamikawa R."/>
            <person name="Inagaki Y."/>
            <person name="Hashimoto T."/>
        </authorList>
    </citation>
    <scope>NUCLEOTIDE SEQUENCE [LARGE SCALE GENOMIC DNA]</scope>
    <source>
        <strain evidence="2">NY0173</strain>
    </source>
</reference>
<dbReference type="InterPro" id="IPR035985">
    <property type="entry name" value="Ubiquitin-activating_enz"/>
</dbReference>
<feature type="domain" description="THIF-type NAD/FAD binding fold" evidence="1">
    <location>
        <begin position="1"/>
        <end position="63"/>
    </location>
</feature>
<evidence type="ECO:0000313" key="2">
    <source>
        <dbReference type="EMBL" id="GIQ91715.1"/>
    </source>
</evidence>
<protein>
    <recommendedName>
        <fullName evidence="1">THIF-type NAD/FAD binding fold domain-containing protein</fullName>
    </recommendedName>
</protein>
<proteinExistence type="predicted"/>
<sequence>KNLILSGIKSVTVHDSVAASWTDLSSNFYLSEADIGRNRAEVCVPQLQELNTSVGVHCHTSQADLLNPGTG</sequence>
<gene>
    <name evidence="2" type="ORF">KIPB_015089</name>
</gene>
<dbReference type="Proteomes" id="UP000265618">
    <property type="component" value="Unassembled WGS sequence"/>
</dbReference>
<comment type="caution">
    <text evidence="2">The sequence shown here is derived from an EMBL/GenBank/DDBJ whole genome shotgun (WGS) entry which is preliminary data.</text>
</comment>
<dbReference type="GO" id="GO:0008641">
    <property type="term" value="F:ubiquitin-like modifier activating enzyme activity"/>
    <property type="evidence" value="ECO:0007669"/>
    <property type="project" value="InterPro"/>
</dbReference>
<dbReference type="AlphaFoldDB" id="A0A9K3DB37"/>
<name>A0A9K3DB37_9EUKA</name>
<dbReference type="InterPro" id="IPR000594">
    <property type="entry name" value="ThiF_NAD_FAD-bd"/>
</dbReference>
<evidence type="ECO:0000259" key="1">
    <source>
        <dbReference type="Pfam" id="PF00899"/>
    </source>
</evidence>
<dbReference type="EMBL" id="BDIP01008208">
    <property type="protein sequence ID" value="GIQ91715.1"/>
    <property type="molecule type" value="Genomic_DNA"/>
</dbReference>